<evidence type="ECO:0000313" key="2">
    <source>
        <dbReference type="EMBL" id="MFD2799713.1"/>
    </source>
</evidence>
<name>A0ABW5W734_9PSEU</name>
<evidence type="ECO:0000256" key="1">
    <source>
        <dbReference type="SAM" id="MobiDB-lite"/>
    </source>
</evidence>
<accession>A0ABW5W734</accession>
<comment type="caution">
    <text evidence="2">The sequence shown here is derived from an EMBL/GenBank/DDBJ whole genome shotgun (WGS) entry which is preliminary data.</text>
</comment>
<sequence length="376" mass="40127">MDLSTWLLRHTPPRALVVTVPGGTEARLAVERHVRERGWATALSPAEANMLVVAGASGHALEPFVERIWGLIPAPRTRVDVPAAEDARRELDVAVRALHDAGHQRKQAAGTLPAADGQEPEHGGHAGQHSHDTMSSGHEHHGQHGHDMGGIRLPGDVPMADRAKDRDGLKLDQLTVPLGPVLPLWPPGLVVRASLQGDVIQRAAVELVGVGDARRDSFWPRSGHRGPTARRFDASAGLLAVAGWADAAAVARRLRDHVLAGTPRAEIARPLRKWAGQVRRSRTLRWLLTGVGQVPDEPSTPRALSGDALTRLYRWVGSVADPRASAASPDAADGTPWAVDLLPRVLAGCELATARLIVASLDLDTAVLTGREAHHG</sequence>
<dbReference type="EMBL" id="JBHUOF010000012">
    <property type="protein sequence ID" value="MFD2799713.1"/>
    <property type="molecule type" value="Genomic_DNA"/>
</dbReference>
<protein>
    <submittedName>
        <fullName evidence="2">Uncharacterized protein</fullName>
    </submittedName>
</protein>
<reference evidence="3" key="1">
    <citation type="journal article" date="2019" name="Int. J. Syst. Evol. Microbiol.">
        <title>The Global Catalogue of Microorganisms (GCM) 10K type strain sequencing project: providing services to taxonomists for standard genome sequencing and annotation.</title>
        <authorList>
            <consortium name="The Broad Institute Genomics Platform"/>
            <consortium name="The Broad Institute Genome Sequencing Center for Infectious Disease"/>
            <person name="Wu L."/>
            <person name="Ma J."/>
        </authorList>
    </citation>
    <scope>NUCLEOTIDE SEQUENCE [LARGE SCALE GENOMIC DNA]</scope>
    <source>
        <strain evidence="3">IBRC-M 10906</strain>
    </source>
</reference>
<organism evidence="2 3">
    <name type="scientific">Prauserella oleivorans</name>
    <dbReference type="NCBI Taxonomy" id="1478153"/>
    <lineage>
        <taxon>Bacteria</taxon>
        <taxon>Bacillati</taxon>
        <taxon>Actinomycetota</taxon>
        <taxon>Actinomycetes</taxon>
        <taxon>Pseudonocardiales</taxon>
        <taxon>Pseudonocardiaceae</taxon>
        <taxon>Prauserella</taxon>
    </lineage>
</organism>
<evidence type="ECO:0000313" key="3">
    <source>
        <dbReference type="Proteomes" id="UP001597478"/>
    </source>
</evidence>
<dbReference type="RefSeq" id="WP_377391696.1">
    <property type="nucleotide sequence ID" value="NZ_JBHSAN010000027.1"/>
</dbReference>
<dbReference type="Proteomes" id="UP001597478">
    <property type="component" value="Unassembled WGS sequence"/>
</dbReference>
<feature type="region of interest" description="Disordered" evidence="1">
    <location>
        <begin position="101"/>
        <end position="162"/>
    </location>
</feature>
<gene>
    <name evidence="2" type="ORF">ACFS2C_09950</name>
</gene>
<keyword evidence="3" id="KW-1185">Reference proteome</keyword>
<proteinExistence type="predicted"/>
<feature type="compositionally biased region" description="Basic and acidic residues" evidence="1">
    <location>
        <begin position="119"/>
        <end position="149"/>
    </location>
</feature>